<evidence type="ECO:0000256" key="1">
    <source>
        <dbReference type="SAM" id="Phobius"/>
    </source>
</evidence>
<evidence type="ECO:0000313" key="6">
    <source>
        <dbReference type="Proteomes" id="UP000503440"/>
    </source>
</evidence>
<dbReference type="InterPro" id="IPR010840">
    <property type="entry name" value="YqiJ_OB"/>
</dbReference>
<keyword evidence="1" id="KW-0472">Membrane</keyword>
<dbReference type="AlphaFoldDB" id="A0A6C0YGE7"/>
<dbReference type="EMBL" id="CP048654">
    <property type="protein sequence ID" value="QOW42049.1"/>
    <property type="molecule type" value="Genomic_DNA"/>
</dbReference>
<dbReference type="Proteomes" id="UP000503440">
    <property type="component" value="Chromosome"/>
</dbReference>
<evidence type="ECO:0000313" key="5">
    <source>
        <dbReference type="EMBL" id="QOW42049.1"/>
    </source>
</evidence>
<dbReference type="Pfam" id="PF07290">
    <property type="entry name" value="YqiJ_OB"/>
    <property type="match status" value="1"/>
</dbReference>
<name>A0A6C0YGE7_9GAMM</name>
<feature type="domain" description="Inner membrane protein YqiJ OB-fold" evidence="2">
    <location>
        <begin position="150"/>
        <end position="212"/>
    </location>
</feature>
<dbReference type="Pfam" id="PF21001">
    <property type="entry name" value="YqiJ_N"/>
    <property type="match status" value="1"/>
</dbReference>
<dbReference type="RefSeq" id="WP_005176281.1">
    <property type="nucleotide sequence ID" value="NZ_CP039031.1"/>
</dbReference>
<feature type="transmembrane region" description="Helical" evidence="1">
    <location>
        <begin position="12"/>
        <end position="33"/>
    </location>
</feature>
<proteinExistence type="predicted"/>
<feature type="domain" description="Inner membrane protein YqiJ N-terminal" evidence="3">
    <location>
        <begin position="10"/>
        <end position="128"/>
    </location>
</feature>
<evidence type="ECO:0000259" key="3">
    <source>
        <dbReference type="Pfam" id="PF21001"/>
    </source>
</evidence>
<dbReference type="EMBL" id="CP044455">
    <property type="protein sequence ID" value="QIC70849.1"/>
    <property type="molecule type" value="Genomic_DNA"/>
</dbReference>
<keyword evidence="1" id="KW-1133">Transmembrane helix</keyword>
<dbReference type="Proteomes" id="UP000593812">
    <property type="component" value="Chromosome"/>
</dbReference>
<gene>
    <name evidence="4" type="ORF">FSC09_10710</name>
    <name evidence="5" type="ORF">G0027_03780</name>
</gene>
<reference evidence="5 7" key="2">
    <citation type="submission" date="2020-02" db="EMBL/GenBank/DDBJ databases">
        <title>Tigecycline-resistant Acinetobacter species from pigs and migratory birds.</title>
        <authorList>
            <person name="Chen C."/>
            <person name="Sun J."/>
            <person name="Liao X.-P."/>
            <person name="Liu Y.-H."/>
        </authorList>
    </citation>
    <scope>NUCLEOTIDE SEQUENCE [LARGE SCALE GENOMIC DNA]</scope>
    <source>
        <strain evidence="5 7">C15_T</strain>
    </source>
</reference>
<feature type="transmembrane region" description="Helical" evidence="1">
    <location>
        <begin position="80"/>
        <end position="103"/>
    </location>
</feature>
<accession>A0A6C0YGE7</accession>
<evidence type="ECO:0000313" key="7">
    <source>
        <dbReference type="Proteomes" id="UP000593812"/>
    </source>
</evidence>
<feature type="transmembrane region" description="Helical" evidence="1">
    <location>
        <begin position="109"/>
        <end position="127"/>
    </location>
</feature>
<protein>
    <submittedName>
        <fullName evidence="4">YqiJ family protein</fullName>
    </submittedName>
</protein>
<sequence length="215" mass="24013">MWDLLTHPSNLIFSVCICLLFFFALLEVFLLLAGGGSQGILDQFLPDDLIPHKDVEVNIDGSSGLLVQFLDWLYIGRVPLLIWLIIFLTLYGLSGLILQSVLFQWIGQYITAWIMAPACLFLSMPLVRYSAMLIARILPQDETTAIYSDELIGRTATIILGVATPNSPAEAKVQDQHGLTHYILVEPEQDESFQQGQSVILTGRTKIGFYAMHLN</sequence>
<organism evidence="4 6">
    <name type="scientific">Acinetobacter indicus</name>
    <dbReference type="NCBI Taxonomy" id="756892"/>
    <lineage>
        <taxon>Bacteria</taxon>
        <taxon>Pseudomonadati</taxon>
        <taxon>Pseudomonadota</taxon>
        <taxon>Gammaproteobacteria</taxon>
        <taxon>Moraxellales</taxon>
        <taxon>Moraxellaceae</taxon>
        <taxon>Acinetobacter</taxon>
    </lineage>
</organism>
<evidence type="ECO:0000313" key="4">
    <source>
        <dbReference type="EMBL" id="QIC70849.1"/>
    </source>
</evidence>
<keyword evidence="1" id="KW-0812">Transmembrane</keyword>
<dbReference type="InterPro" id="IPR048376">
    <property type="entry name" value="YqiJ_N"/>
</dbReference>
<evidence type="ECO:0000259" key="2">
    <source>
        <dbReference type="Pfam" id="PF07290"/>
    </source>
</evidence>
<reference evidence="4 6" key="1">
    <citation type="submission" date="2019-09" db="EMBL/GenBank/DDBJ databases">
        <title>Non-baumannii Acinetobacter spp. carrying blaNDM-1 isolated in China.</title>
        <authorList>
            <person name="Cui C."/>
            <person name="Chen C."/>
            <person name="Sun J."/>
            <person name="Liu Y."/>
        </authorList>
    </citation>
    <scope>NUCLEOTIDE SEQUENCE [LARGE SCALE GENOMIC DNA]</scope>
    <source>
        <strain evidence="4 6">B18</strain>
    </source>
</reference>